<evidence type="ECO:0000256" key="8">
    <source>
        <dbReference type="ARBA" id="ARBA00022737"/>
    </source>
</evidence>
<feature type="compositionally biased region" description="Basic and acidic residues" evidence="12">
    <location>
        <begin position="141"/>
        <end position="153"/>
    </location>
</feature>
<evidence type="ECO:0000256" key="10">
    <source>
        <dbReference type="ARBA" id="ARBA00032238"/>
    </source>
</evidence>
<feature type="compositionally biased region" description="Polar residues" evidence="12">
    <location>
        <begin position="56"/>
        <end position="106"/>
    </location>
</feature>
<dbReference type="NCBIfam" id="TIGR03715">
    <property type="entry name" value="KxYKxGKxW"/>
    <property type="match status" value="1"/>
</dbReference>
<dbReference type="NCBIfam" id="TIGR04035">
    <property type="entry name" value="glucan_65_rpt"/>
    <property type="match status" value="6"/>
</dbReference>
<accession>A0AB35FRA3</accession>
<dbReference type="InterPro" id="IPR003318">
    <property type="entry name" value="Glyco_hydro70cat"/>
</dbReference>
<feature type="compositionally biased region" description="Basic and acidic residues" evidence="12">
    <location>
        <begin position="107"/>
        <end position="132"/>
    </location>
</feature>
<dbReference type="Pfam" id="PF19258">
    <property type="entry name" value="KxYKxGKxW_sig"/>
    <property type="match status" value="1"/>
</dbReference>
<name>A0AB35FRA3_STRGN</name>
<dbReference type="InterPro" id="IPR017853">
    <property type="entry name" value="GH"/>
</dbReference>
<evidence type="ECO:0000256" key="7">
    <source>
        <dbReference type="ARBA" id="ARBA00022729"/>
    </source>
</evidence>
<dbReference type="InterPro" id="IPR018337">
    <property type="entry name" value="Cell_wall/Cho-bd_repeat"/>
</dbReference>
<dbReference type="GO" id="GO:0047849">
    <property type="term" value="F:dextransucrase activity"/>
    <property type="evidence" value="ECO:0007669"/>
    <property type="project" value="UniProtKB-EC"/>
</dbReference>
<sequence>MMEKKVHYKMHKVKKNWIAIAVTSLALLVATKALGIESGVIYADDANQVADVKEQSAVQSKDSEQTTSDKATDSSQLEVKEQASSSKETYQASAATNPTANEQTTPQDKEVETSRTDSRHELTQKTSDDSSEKSGSSQEPKVADQAESTDKAQDALQAKQDSRANDQEETTENVAKATVSDKIIATPKKGRLPEPAQRKESITEKMLAAQAEAVPVNTEHDDDVLAHIKTIDGKKYYVQDDGTVKKNFAVELNGKILYFDAETGALVDSNEYQFQQGTSSLNNEFTQKNAFYSTTDKDIETVDGYLTADSWYRPKFILKDGKTWTASTETDLRPLLMAWWPDKRTQINYLNYMNQENLGIGAFESKTEQVLLTEAVQQVQRKIEERIGKEGDTKWLRTLMSAFVKTQPNWNIKTESETTGTNKDHLQGGALLYTNSDKTPHANSRYRLLNRTPTSQTGTPKYFIDKSNGGYEFLLANDFDNSNPAVQAEQLNWLHYMMNFGSIVANDPTANFDGVRVDAVDNVNADLLQIASDYFKSRYKVGESEEEAIKHLSILEAWSDNDPDYNKDTKGAQLAIDNKLRLSLLYSFMRKLSIRSGVEPTISNSLNDRSTEKKNGERMANYIFVRAHDSEVQTVIADIIRENINPNTDGLTFTMDELKQAFKIYNEDMRKADKKYTQFNIPTAHALMLSNKDSITRVYYGDLYTDDGQYMEKKSPYYDAIDALLRARIKYVAGGQDMKVTYMGVPREADKWSYNGILTSVRYGTGANEATDEGTAETRTQGMAVIASNNPNLKLNEWDKLQVNMGAAHKNQYYRPVLLTTKDGISRYLTDEEVPQSLWKKTDANGILTFDMNDIAGYSNVQVSGYLAVWVPVGAKENQDARVTASKKKNASGQVYESSPALDSQLIYEGFSNFQDFATRDDQYTNKVIAKNVNLFKEWGVTSFELPPQYVSSQDGTFLDSIIQNGYAFEDRYDMAMSKNNKYGSLDDLLNALRALHSVNIQAIADWVPDQIYNLPGKEVVTATRVNNYGTYREGAEIKEKLYVANSKTNGTDYQGKYGGAFLDELKAKYPAIFERVQISNGQKMTTDEKITKWSAKYFNGTNILGRGAYYVLKDWGSNEYLSNKNGETALPKQLVNKEASTGFVKDTNGFKFYSTSGNQAKETFIQDENGNWYYFDNQGYLVTGAREIDGKQLYFMKNGVQLRDALQEDENGNQYYYDKTGAKVLNRYYTSDGQNWRYFDAKGVMARGLVKIGDGQQYFDQNGYQVKGKVVRAKDGKLRYFDKDSGNAVINRFAQGDNPSDWYYFGADGVALTGLQKIGLQTLYFDQDGKQVKGQVVTLADKSIRYFDANSGEMAVNKFAEGAKNEWYYFDQDGKAVTGLQTINKQVLYFGQDGKQVKGQVVTLEDKSIRYFDANSGEMAVNKFAEGAKNEWYYFDQDGKAVTGLKTINKQVLYFGQDGKQVKGQVVTLADKSIRYFDANSGEMAVNKFAEGAKNEWYYFDQNGKAVTGLKTINNQVLYFGQDGKQVKGQVVYVNGAERYFDPKSGDMVRNKWIRLEDGTWMYFDRNGRGRRFGRN</sequence>
<dbReference type="Gene3D" id="2.30.30.420">
    <property type="entry name" value="glucansucrase"/>
    <property type="match status" value="1"/>
</dbReference>
<dbReference type="Pfam" id="PF19127">
    <property type="entry name" value="Choline_bind_3"/>
    <property type="match status" value="6"/>
</dbReference>
<dbReference type="EMBL" id="JAHZQA010000001">
    <property type="protein sequence ID" value="MBZ2126899.1"/>
    <property type="molecule type" value="Genomic_DNA"/>
</dbReference>
<evidence type="ECO:0000256" key="9">
    <source>
        <dbReference type="ARBA" id="ARBA00029911"/>
    </source>
</evidence>
<dbReference type="PROSITE" id="PS51170">
    <property type="entry name" value="CW"/>
    <property type="match status" value="1"/>
</dbReference>
<gene>
    <name evidence="15" type="ORF">K1I74_02350</name>
</gene>
<keyword evidence="5" id="KW-0328">Glycosyltransferase</keyword>
<evidence type="ECO:0000313" key="15">
    <source>
        <dbReference type="EMBL" id="MBZ2126899.1"/>
    </source>
</evidence>
<dbReference type="EC" id="2.4.1.5" evidence="4"/>
<organism evidence="15 16">
    <name type="scientific">Streptococcus gordonii</name>
    <dbReference type="NCBI Taxonomy" id="1302"/>
    <lineage>
        <taxon>Bacteria</taxon>
        <taxon>Bacillati</taxon>
        <taxon>Bacillota</taxon>
        <taxon>Bacilli</taxon>
        <taxon>Lactobacillales</taxon>
        <taxon>Streptococcaceae</taxon>
        <taxon>Streptococcus</taxon>
    </lineage>
</organism>
<evidence type="ECO:0000256" key="11">
    <source>
        <dbReference type="PROSITE-ProRule" id="PRU00591"/>
    </source>
</evidence>
<proteinExistence type="inferred from homology"/>
<dbReference type="Gene3D" id="3.20.20.470">
    <property type="entry name" value="Glucansucrase"/>
    <property type="match status" value="1"/>
</dbReference>
<dbReference type="Gene3D" id="2.30.30.20">
    <property type="entry name" value="Aspartate carbamoyltransferase regulatory subunit, C-terminal domain"/>
    <property type="match status" value="2"/>
</dbReference>
<dbReference type="GO" id="GO:0046527">
    <property type="term" value="F:glucosyltransferase activity"/>
    <property type="evidence" value="ECO:0007669"/>
    <property type="project" value="InterPro"/>
</dbReference>
<evidence type="ECO:0000256" key="4">
    <source>
        <dbReference type="ARBA" id="ARBA00012592"/>
    </source>
</evidence>
<feature type="domain" description="Glycoside hydrolase family 70 catalytic" evidence="14">
    <location>
        <begin position="335"/>
        <end position="1149"/>
    </location>
</feature>
<evidence type="ECO:0000256" key="6">
    <source>
        <dbReference type="ARBA" id="ARBA00022679"/>
    </source>
</evidence>
<evidence type="ECO:0000256" key="13">
    <source>
        <dbReference type="SAM" id="SignalP"/>
    </source>
</evidence>
<evidence type="ECO:0000256" key="1">
    <source>
        <dbReference type="ARBA" id="ARBA00001152"/>
    </source>
</evidence>
<evidence type="ECO:0000256" key="5">
    <source>
        <dbReference type="ARBA" id="ARBA00022676"/>
    </source>
</evidence>
<dbReference type="InterPro" id="IPR022263">
    <property type="entry name" value="KxYKxGKxW"/>
</dbReference>
<dbReference type="Pfam" id="PF01473">
    <property type="entry name" value="Choline_bind_1"/>
    <property type="match status" value="5"/>
</dbReference>
<feature type="region of interest" description="Disordered" evidence="12">
    <location>
        <begin position="53"/>
        <end position="197"/>
    </location>
</feature>
<reference evidence="15" key="1">
    <citation type="submission" date="2021-07" db="EMBL/GenBank/DDBJ databases">
        <title>Occurrence of streptococci in the human mouth that bind to a non-human glycan.</title>
        <authorList>
            <person name="Cross B."/>
            <person name="Thamadilok S."/>
            <person name="Bensing B."/>
            <person name="Sasmal A."/>
            <person name="Khedri Z."/>
            <person name="Deng L."/>
            <person name="Yu H."/>
            <person name="Mehta A."/>
            <person name="Aluvathingal J."/>
            <person name="Nadendla S."/>
            <person name="Vickerman M."/>
            <person name="Chen X."/>
            <person name="Dewhirst F."/>
            <person name="Gill A."/>
            <person name="Lettrichova I."/>
            <person name="Diaz S."/>
            <person name="Gill S."/>
            <person name="Tettelin H."/>
            <person name="Iverson T."/>
            <person name="Sullam P."/>
            <person name="Varki A."/>
            <person name="Ruhl S."/>
        </authorList>
    </citation>
    <scope>NUCLEOTIDE SEQUENCE</scope>
    <source>
        <strain evidence="15">SK9</strain>
    </source>
</reference>
<keyword evidence="6" id="KW-0808">Transferase</keyword>
<evidence type="ECO:0000256" key="12">
    <source>
        <dbReference type="SAM" id="MobiDB-lite"/>
    </source>
</evidence>
<dbReference type="Pfam" id="PF02324">
    <property type="entry name" value="Glyco_hydro_70"/>
    <property type="match status" value="1"/>
</dbReference>
<evidence type="ECO:0000313" key="16">
    <source>
        <dbReference type="Proteomes" id="UP000826921"/>
    </source>
</evidence>
<evidence type="ECO:0000256" key="3">
    <source>
        <dbReference type="ARBA" id="ARBA00009247"/>
    </source>
</evidence>
<keyword evidence="8" id="KW-0677">Repeat</keyword>
<dbReference type="Gene3D" id="2.10.270.10">
    <property type="entry name" value="Cholin Binding"/>
    <property type="match status" value="4"/>
</dbReference>
<comment type="function">
    <text evidence="2">Production of extracellular glucans, that are thought to play a key role in the development of the dental plaque because of their ability to adhere to smooth surfaces and mediate the aggregation of bacterial cells and food debris.</text>
</comment>
<evidence type="ECO:0000256" key="2">
    <source>
        <dbReference type="ARBA" id="ARBA00003243"/>
    </source>
</evidence>
<dbReference type="GO" id="GO:0009250">
    <property type="term" value="P:glucan biosynthetic process"/>
    <property type="evidence" value="ECO:0007669"/>
    <property type="project" value="InterPro"/>
</dbReference>
<dbReference type="SUPFAM" id="SSF69360">
    <property type="entry name" value="Cell wall binding repeat"/>
    <property type="match status" value="4"/>
</dbReference>
<dbReference type="Proteomes" id="UP000826921">
    <property type="component" value="Unassembled WGS sequence"/>
</dbReference>
<comment type="similarity">
    <text evidence="3">Belongs to the glycosyl hydrolase 70 family.</text>
</comment>
<protein>
    <recommendedName>
        <fullName evidence="4">dextransucrase</fullName>
        <ecNumber evidence="4">2.4.1.5</ecNumber>
    </recommendedName>
    <alternativeName>
        <fullName evidence="9">Dextransucrase</fullName>
    </alternativeName>
    <alternativeName>
        <fullName evidence="10">Sucrose 6-glucosyltransferase</fullName>
    </alternativeName>
</protein>
<dbReference type="SUPFAM" id="SSF51445">
    <property type="entry name" value="(Trans)glycosidases"/>
    <property type="match status" value="2"/>
</dbReference>
<comment type="catalytic activity">
    <reaction evidence="1">
        <text>[(1-&gt;6)-alpha-D-glucosyl](n) + sucrose = [(1-&gt;6)-alpha-D-glucosyl](n+1) + D-fructose</text>
        <dbReference type="Rhea" id="RHEA:18825"/>
        <dbReference type="Rhea" id="RHEA-COMP:11144"/>
        <dbReference type="Rhea" id="RHEA-COMP:11145"/>
        <dbReference type="ChEBI" id="CHEBI:17992"/>
        <dbReference type="ChEBI" id="CHEBI:18269"/>
        <dbReference type="ChEBI" id="CHEBI:37721"/>
        <dbReference type="EC" id="2.4.1.5"/>
    </reaction>
</comment>
<evidence type="ECO:0000259" key="14">
    <source>
        <dbReference type="Pfam" id="PF02324"/>
    </source>
</evidence>
<feature type="signal peptide" evidence="13">
    <location>
        <begin position="1"/>
        <end position="35"/>
    </location>
</feature>
<dbReference type="InterPro" id="IPR027636">
    <property type="entry name" value="Glucan-bd_rpt"/>
</dbReference>
<keyword evidence="7 13" id="KW-0732">Signal</keyword>
<feature type="chain" id="PRO_5044217755" description="dextransucrase" evidence="13">
    <location>
        <begin position="36"/>
        <end position="1577"/>
    </location>
</feature>
<comment type="caution">
    <text evidence="15">The sequence shown here is derived from an EMBL/GenBank/DDBJ whole genome shotgun (WGS) entry which is preliminary data.</text>
</comment>
<feature type="repeat" description="Cell wall-binding" evidence="11">
    <location>
        <begin position="1162"/>
        <end position="1182"/>
    </location>
</feature>